<sequence length="1084" mass="125101">MNSENEDTDENEDVDYQKELNINDINLGDYVLTKISSGGNKRSLAFVGKIIDKHGHDFTITETLFYIGGTINFSACLKHIDHMMPYNILFWQGEDGYHFSMKMINPVTGAETNKKVSSMNYYSYRLMVRENEDNHILKCRRLFHQYAVDMYVKVETERLTFIRLNQAKLRSEEYINLRDAITADGNAQNVGRTTILPATYVGSPRHMHEYAQDAMSYVRHYGTPDLFITFTCNPKWTEIQQELFPGQSPIDRHDITARMFKMKLKSLMDFIVKHSIFGETRCWMYSVEWQKCGLPHAHILIWLVERIRPNEIDNVISAEIPDNNEDPLLHEVITKNMIHGPCGILNPISPCMVEGKCLKRYPRQLVPETITGNDGYPLYRRQSIDDNGKSTIVKVNRQDIEVDNRWVVPFSPLLCKAYKAHINVEFCHSVKSIKYICKYVNKDSDMAVFRVAAENSNDEVTQYQMGRYVSSNEGMWRIFSFPIHERHPTVVHLAVHLENGQRVYFTDANILQRLDRPPSTTLTSFFEMCQTDDFARTLLYSAMPRYYTWNQSSKKFQRRKRGQPVPGYPQVFSTDALGRLYTVHPSQDECFYLRLLLVNVRSPTSFQYLRTVNGVLCATYREACQHLGLLENDTHWDHILEDAVISSNAKQIRTLFSIILSTCFPSTPTDLWHKYKDHMAEDILHQMRLRTSNADLQMNEEIHNEALILIEDMCLMLTNKVLAQIGMIAPNRPMHDSFDQELRREAQYDSETLREMVDRTVPLLNQQQKYAYDTLMKVVNDGTGGFYFLDAPGGTGKTFLLSLILATIRSQNGIALALASSGIAATLLEGGRTAHSALKLPLNLQINETPTCNLSRNSAMAKVLQQTRLIIWDECTMAHKKSLEALDRSMQDLRNNKNRFGGAMILLADSSIMPYKIVKTFEKGKSKLSAVPSNWEIDGVLYWPKYNENKLKRIENSCPEHNWRKINCKVKKSDFLTFHEAEKELDKMCKKSETETDTEDHFNCATNQKDMALNKIVQECIETLSWSNVAARDHTIIIRGPLTHPFVNTESALVLIPPSPRFGFRWYIPTDNHQYDDRFSVYKR</sequence>
<evidence type="ECO:0000313" key="1">
    <source>
        <dbReference type="EMBL" id="KAJ8720649.1"/>
    </source>
</evidence>
<accession>A0ACC2QNM7</accession>
<organism evidence="1 2">
    <name type="scientific">Mythimna loreyi</name>
    <dbReference type="NCBI Taxonomy" id="667449"/>
    <lineage>
        <taxon>Eukaryota</taxon>
        <taxon>Metazoa</taxon>
        <taxon>Ecdysozoa</taxon>
        <taxon>Arthropoda</taxon>
        <taxon>Hexapoda</taxon>
        <taxon>Insecta</taxon>
        <taxon>Pterygota</taxon>
        <taxon>Neoptera</taxon>
        <taxon>Endopterygota</taxon>
        <taxon>Lepidoptera</taxon>
        <taxon>Glossata</taxon>
        <taxon>Ditrysia</taxon>
        <taxon>Noctuoidea</taxon>
        <taxon>Noctuidae</taxon>
        <taxon>Noctuinae</taxon>
        <taxon>Hadenini</taxon>
        <taxon>Mythimna</taxon>
    </lineage>
</organism>
<proteinExistence type="predicted"/>
<evidence type="ECO:0000313" key="2">
    <source>
        <dbReference type="Proteomes" id="UP001231649"/>
    </source>
</evidence>
<reference evidence="1" key="1">
    <citation type="submission" date="2023-03" db="EMBL/GenBank/DDBJ databases">
        <title>Chromosome-level genomes of two armyworms, Mythimna separata and Mythimna loreyi, provide insights into the biosynthesis and reception of sex pheromones.</title>
        <authorList>
            <person name="Zhao H."/>
        </authorList>
    </citation>
    <scope>NUCLEOTIDE SEQUENCE</scope>
    <source>
        <strain evidence="1">BeijingLab</strain>
    </source>
</reference>
<comment type="caution">
    <text evidence="1">The sequence shown here is derived from an EMBL/GenBank/DDBJ whole genome shotgun (WGS) entry which is preliminary data.</text>
</comment>
<protein>
    <submittedName>
        <fullName evidence="1">Uncharacterized protein</fullName>
    </submittedName>
</protein>
<dbReference type="Proteomes" id="UP001231649">
    <property type="component" value="Chromosome 19"/>
</dbReference>
<keyword evidence="2" id="KW-1185">Reference proteome</keyword>
<gene>
    <name evidence="1" type="ORF">PYW08_006114</name>
</gene>
<name>A0ACC2QNM7_9NEOP</name>
<dbReference type="EMBL" id="CM056795">
    <property type="protein sequence ID" value="KAJ8720649.1"/>
    <property type="molecule type" value="Genomic_DNA"/>
</dbReference>